<feature type="binding site" evidence="6">
    <location>
        <position position="59"/>
    </location>
    <ligand>
        <name>FMN</name>
        <dbReference type="ChEBI" id="CHEBI:58210"/>
    </ligand>
</feature>
<dbReference type="EMBL" id="FYEH01000009">
    <property type="protein sequence ID" value="SNB72517.1"/>
    <property type="molecule type" value="Genomic_DNA"/>
</dbReference>
<organism evidence="8 9">
    <name type="scientific">Arboricoccus pini</name>
    <dbReference type="NCBI Taxonomy" id="1963835"/>
    <lineage>
        <taxon>Bacteria</taxon>
        <taxon>Pseudomonadati</taxon>
        <taxon>Pseudomonadota</taxon>
        <taxon>Alphaproteobacteria</taxon>
        <taxon>Geminicoccales</taxon>
        <taxon>Geminicoccaceae</taxon>
        <taxon>Arboricoccus</taxon>
    </lineage>
</organism>
<dbReference type="Proteomes" id="UP000197065">
    <property type="component" value="Unassembled WGS sequence"/>
</dbReference>
<comment type="similarity">
    <text evidence="5">Belongs to the NtaA/SnaA/DszA monooxygenase family.</text>
</comment>
<reference evidence="8 9" key="1">
    <citation type="submission" date="2017-06" db="EMBL/GenBank/DDBJ databases">
        <authorList>
            <person name="Kim H.J."/>
            <person name="Triplett B.A."/>
        </authorList>
    </citation>
    <scope>NUCLEOTIDE SEQUENCE [LARGE SCALE GENOMIC DNA]</scope>
    <source>
        <strain evidence="8 9">B29T1</strain>
    </source>
</reference>
<dbReference type="InterPro" id="IPR016215">
    <property type="entry name" value="NTA_MOA"/>
</dbReference>
<name>A0A212RJR5_9PROT</name>
<dbReference type="InterPro" id="IPR051260">
    <property type="entry name" value="Diverse_substr_monoxygenases"/>
</dbReference>
<evidence type="ECO:0000313" key="9">
    <source>
        <dbReference type="Proteomes" id="UP000197065"/>
    </source>
</evidence>
<evidence type="ECO:0000256" key="3">
    <source>
        <dbReference type="ARBA" id="ARBA00023002"/>
    </source>
</evidence>
<dbReference type="PANTHER" id="PTHR30011">
    <property type="entry name" value="ALKANESULFONATE MONOOXYGENASE-RELATED"/>
    <property type="match status" value="1"/>
</dbReference>
<gene>
    <name evidence="8" type="ORF">SAMN07250955_109115</name>
</gene>
<dbReference type="GO" id="GO:0004497">
    <property type="term" value="F:monooxygenase activity"/>
    <property type="evidence" value="ECO:0007669"/>
    <property type="project" value="UniProtKB-KW"/>
</dbReference>
<keyword evidence="4 8" id="KW-0503">Monooxygenase</keyword>
<dbReference type="PANTHER" id="PTHR30011:SF16">
    <property type="entry name" value="C2H2 FINGER DOMAIN TRANSCRIPTION FACTOR (EUROFUNG)-RELATED"/>
    <property type="match status" value="1"/>
</dbReference>
<evidence type="ECO:0000256" key="1">
    <source>
        <dbReference type="ARBA" id="ARBA00022630"/>
    </source>
</evidence>
<keyword evidence="1 6" id="KW-0285">Flavoprotein</keyword>
<keyword evidence="9" id="KW-1185">Reference proteome</keyword>
<keyword evidence="3" id="KW-0560">Oxidoreductase</keyword>
<evidence type="ECO:0000256" key="2">
    <source>
        <dbReference type="ARBA" id="ARBA00022643"/>
    </source>
</evidence>
<protein>
    <submittedName>
        <fullName evidence="8">FMN-dependent oxidoreductase, nitrilotriacetate monooxygenase family</fullName>
    </submittedName>
</protein>
<evidence type="ECO:0000259" key="7">
    <source>
        <dbReference type="Pfam" id="PF00296"/>
    </source>
</evidence>
<dbReference type="InterPro" id="IPR011251">
    <property type="entry name" value="Luciferase-like_dom"/>
</dbReference>
<evidence type="ECO:0000256" key="6">
    <source>
        <dbReference type="PIRSR" id="PIRSR000337-1"/>
    </source>
</evidence>
<feature type="binding site" evidence="6">
    <location>
        <position position="156"/>
    </location>
    <ligand>
        <name>FMN</name>
        <dbReference type="ChEBI" id="CHEBI:58210"/>
    </ligand>
</feature>
<dbReference type="CDD" id="cd01095">
    <property type="entry name" value="Nitrilotriacetate_monoxgenase"/>
    <property type="match status" value="1"/>
</dbReference>
<feature type="binding site" evidence="6">
    <location>
        <position position="102"/>
    </location>
    <ligand>
        <name>FMN</name>
        <dbReference type="ChEBI" id="CHEBI:58210"/>
    </ligand>
</feature>
<dbReference type="OrthoDB" id="6752030at2"/>
<evidence type="ECO:0000313" key="8">
    <source>
        <dbReference type="EMBL" id="SNB72517.1"/>
    </source>
</evidence>
<sequence length="453" mass="50553">MIAPRQIKLALMMQETGGVHPASWLHPKAKLGAANDIDYYRTMAQTAEKALFDLFFIADTPAARIDDLHAWSRYPLFMNVFEPTTLLAAVAGSTSRIGLGATSTTTYNEPYNVARQFASLDHISHGRAGWNVVTSANKYVAPNFGEPDLPPHAERYARARDFVHLVQKLWDSWEDDAFIRDRASGRYFDPSKLHPIHHQGTHFKLDGALNIARTPQGQPVIIQAGASEVGRELAAETAELVFGTATTLDDAKAFYGDLKKRMAKFGRSPDAMRILTGCGVMLGESAEEAEAKYLELQNLVHPDVGRFFLSNDLETDLSDLPLDEPIPKERLPTTAKYHRAYFEQIIATIERDNPTLRQLYLSYERGRKTFKGTSAQVADLMQEWFEGEGADGFMMIFPLLPSCLEEFTAGVVPELQRRGLFRTAYEGMTLRENLGLPRPANRFAAKPAELAAE</sequence>
<proteinExistence type="inferred from homology"/>
<dbReference type="InterPro" id="IPR036661">
    <property type="entry name" value="Luciferase-like_sf"/>
</dbReference>
<dbReference type="Gene3D" id="3.20.20.30">
    <property type="entry name" value="Luciferase-like domain"/>
    <property type="match status" value="1"/>
</dbReference>
<keyword evidence="2 6" id="KW-0288">FMN</keyword>
<evidence type="ECO:0000256" key="4">
    <source>
        <dbReference type="ARBA" id="ARBA00023033"/>
    </source>
</evidence>
<feature type="domain" description="Luciferase-like" evidence="7">
    <location>
        <begin position="29"/>
        <end position="326"/>
    </location>
</feature>
<evidence type="ECO:0000256" key="5">
    <source>
        <dbReference type="ARBA" id="ARBA00033748"/>
    </source>
</evidence>
<dbReference type="PIRSF" id="PIRSF000337">
    <property type="entry name" value="NTA_MOA"/>
    <property type="match status" value="1"/>
</dbReference>
<dbReference type="RefSeq" id="WP_088562049.1">
    <property type="nucleotide sequence ID" value="NZ_FYEH01000009.1"/>
</dbReference>
<dbReference type="AlphaFoldDB" id="A0A212RJR5"/>
<feature type="binding site" evidence="6">
    <location>
        <position position="152"/>
    </location>
    <ligand>
        <name>FMN</name>
        <dbReference type="ChEBI" id="CHEBI:58210"/>
    </ligand>
</feature>
<feature type="binding site" evidence="6">
    <location>
        <position position="227"/>
    </location>
    <ligand>
        <name>FMN</name>
        <dbReference type="ChEBI" id="CHEBI:58210"/>
    </ligand>
</feature>
<dbReference type="SUPFAM" id="SSF51679">
    <property type="entry name" value="Bacterial luciferase-like"/>
    <property type="match status" value="1"/>
</dbReference>
<accession>A0A212RJR5</accession>
<dbReference type="NCBIfam" id="TIGR03860">
    <property type="entry name" value="FMN_nitrolo"/>
    <property type="match status" value="1"/>
</dbReference>
<dbReference type="GO" id="GO:0016705">
    <property type="term" value="F:oxidoreductase activity, acting on paired donors, with incorporation or reduction of molecular oxygen"/>
    <property type="evidence" value="ECO:0007669"/>
    <property type="project" value="InterPro"/>
</dbReference>
<dbReference type="Pfam" id="PF00296">
    <property type="entry name" value="Bac_luciferase"/>
    <property type="match status" value="1"/>
</dbReference>